<dbReference type="AlphaFoldDB" id="A0A1G2B1G3"/>
<comment type="caution">
    <text evidence="2">The sequence shown here is derived from an EMBL/GenBank/DDBJ whole genome shotgun (WGS) entry which is preliminary data.</text>
</comment>
<reference evidence="2 3" key="1">
    <citation type="journal article" date="2016" name="Nat. Commun.">
        <title>Thousands of microbial genomes shed light on interconnected biogeochemical processes in an aquifer system.</title>
        <authorList>
            <person name="Anantharaman K."/>
            <person name="Brown C.T."/>
            <person name="Hug L.A."/>
            <person name="Sharon I."/>
            <person name="Castelle C.J."/>
            <person name="Probst A.J."/>
            <person name="Thomas B.C."/>
            <person name="Singh A."/>
            <person name="Wilkins M.J."/>
            <person name="Karaoz U."/>
            <person name="Brodie E.L."/>
            <person name="Williams K.H."/>
            <person name="Hubbard S.S."/>
            <person name="Banfield J.F."/>
        </authorList>
    </citation>
    <scope>NUCLEOTIDE SEQUENCE [LARGE SCALE GENOMIC DNA]</scope>
</reference>
<feature type="domain" description="Coenzyme F420:L-glutamate ligase-like" evidence="1">
    <location>
        <begin position="6"/>
        <end position="219"/>
    </location>
</feature>
<dbReference type="Pfam" id="PF01996">
    <property type="entry name" value="F420_ligase"/>
    <property type="match status" value="1"/>
</dbReference>
<dbReference type="Proteomes" id="UP000179164">
    <property type="component" value="Unassembled WGS sequence"/>
</dbReference>
<accession>A0A1G2B1G3</accession>
<dbReference type="Gene3D" id="3.30.1330.100">
    <property type="entry name" value="CofE-like"/>
    <property type="match status" value="1"/>
</dbReference>
<dbReference type="InterPro" id="IPR002847">
    <property type="entry name" value="F420-0_gamma-glut_ligase-dom"/>
</dbReference>
<proteinExistence type="predicted"/>
<dbReference type="STRING" id="1798543.A2898_04440"/>
<organism evidence="2 3">
    <name type="scientific">Candidatus Kerfeldbacteria bacterium RIFCSPLOWO2_01_FULL_48_11</name>
    <dbReference type="NCBI Taxonomy" id="1798543"/>
    <lineage>
        <taxon>Bacteria</taxon>
        <taxon>Candidatus Kerfeldiibacteriota</taxon>
    </lineage>
</organism>
<dbReference type="PANTHER" id="PTHR47917">
    <property type="match status" value="1"/>
</dbReference>
<evidence type="ECO:0000313" key="3">
    <source>
        <dbReference type="Proteomes" id="UP000179164"/>
    </source>
</evidence>
<dbReference type="GO" id="GO:0052618">
    <property type="term" value="F:coenzyme F420-0:L-glutamate ligase activity"/>
    <property type="evidence" value="ECO:0007669"/>
    <property type="project" value="TreeGrafter"/>
</dbReference>
<dbReference type="SUPFAM" id="SSF144010">
    <property type="entry name" value="CofE-like"/>
    <property type="match status" value="1"/>
</dbReference>
<dbReference type="EMBL" id="MHKE01000017">
    <property type="protein sequence ID" value="OGY82815.1"/>
    <property type="molecule type" value="Genomic_DNA"/>
</dbReference>
<protein>
    <recommendedName>
        <fullName evidence="1">Coenzyme F420:L-glutamate ligase-like domain-containing protein</fullName>
    </recommendedName>
</protein>
<evidence type="ECO:0000313" key="2">
    <source>
        <dbReference type="EMBL" id="OGY82815.1"/>
    </source>
</evidence>
<dbReference type="PANTHER" id="PTHR47917:SF1">
    <property type="entry name" value="COENZYME F420:L-GLUTAMATE LIGASE"/>
    <property type="match status" value="1"/>
</dbReference>
<sequence length="251" mass="27687">MRVIPIRTPLIKPGEDVIDVLLVHLKHMRVHNGDVVSISSKVAGLAEGRIVKLHSILPRSHARLMARTYHLLPSFAQVVIDHADRVIGGVPGTLITLKNGIIVPNAGADQSNAPPGFAILWPKSPEVLAEKIRKAIRKELHRNIGVIITDSGFIPGRRGTVGIAISVAGFDPVRDERGKPDLFRRKMRLTRVNVADSLATAAQVVSGERNECIPFVLIKESYVPLTSIPAKKLTRRLIMRRSQDLFKHHLT</sequence>
<name>A0A1G2B1G3_9BACT</name>
<dbReference type="Gene3D" id="3.90.1660.10">
    <property type="entry name" value="CofE-like domain"/>
    <property type="match status" value="1"/>
</dbReference>
<evidence type="ECO:0000259" key="1">
    <source>
        <dbReference type="Pfam" id="PF01996"/>
    </source>
</evidence>
<gene>
    <name evidence="2" type="ORF">A2898_04440</name>
</gene>